<evidence type="ECO:0000313" key="2">
    <source>
        <dbReference type="Proteomes" id="UP001276659"/>
    </source>
</evidence>
<proteinExistence type="predicted"/>
<keyword evidence="2" id="KW-1185">Reference proteome</keyword>
<organism evidence="1 2">
    <name type="scientific">Lepraria neglecta</name>
    <dbReference type="NCBI Taxonomy" id="209136"/>
    <lineage>
        <taxon>Eukaryota</taxon>
        <taxon>Fungi</taxon>
        <taxon>Dikarya</taxon>
        <taxon>Ascomycota</taxon>
        <taxon>Pezizomycotina</taxon>
        <taxon>Lecanoromycetes</taxon>
        <taxon>OSLEUM clade</taxon>
        <taxon>Lecanoromycetidae</taxon>
        <taxon>Lecanorales</taxon>
        <taxon>Lecanorineae</taxon>
        <taxon>Stereocaulaceae</taxon>
        <taxon>Lepraria</taxon>
    </lineage>
</organism>
<dbReference type="PANTHER" id="PTHR37017">
    <property type="entry name" value="AB HYDROLASE-1 DOMAIN-CONTAINING PROTEIN-RELATED"/>
    <property type="match status" value="1"/>
</dbReference>
<dbReference type="InterPro" id="IPR052897">
    <property type="entry name" value="Sec-Metab_Biosynth_Hydrolase"/>
</dbReference>
<dbReference type="InterPro" id="IPR029058">
    <property type="entry name" value="AB_hydrolase_fold"/>
</dbReference>
<protein>
    <submittedName>
        <fullName evidence="1">Uncharacterized protein</fullName>
    </submittedName>
</protein>
<dbReference type="AlphaFoldDB" id="A0AAE0DJ66"/>
<name>A0AAE0DJ66_9LECA</name>
<dbReference type="EMBL" id="JASNWA010000008">
    <property type="protein sequence ID" value="KAK3171654.1"/>
    <property type="molecule type" value="Genomic_DNA"/>
</dbReference>
<reference evidence="1" key="1">
    <citation type="submission" date="2022-11" db="EMBL/GenBank/DDBJ databases">
        <title>Chromosomal genome sequence assembly and mating type (MAT) locus characterization of the leprose asexual lichenized fungus Lepraria neglecta (Nyl.) Erichsen.</title>
        <authorList>
            <person name="Allen J.L."/>
            <person name="Pfeffer B."/>
        </authorList>
    </citation>
    <scope>NUCLEOTIDE SEQUENCE</scope>
    <source>
        <strain evidence="1">Allen 5258</strain>
    </source>
</reference>
<accession>A0AAE0DJ66</accession>
<gene>
    <name evidence="1" type="ORF">OEA41_003738</name>
</gene>
<dbReference type="PANTHER" id="PTHR37017:SF8">
    <property type="entry name" value="AB HYDROLASE-1 DOMAIN-CONTAINING PROTEIN"/>
    <property type="match status" value="1"/>
</dbReference>
<dbReference type="Gene3D" id="3.40.50.1820">
    <property type="entry name" value="alpha/beta hydrolase"/>
    <property type="match status" value="1"/>
</dbReference>
<comment type="caution">
    <text evidence="1">The sequence shown here is derived from an EMBL/GenBank/DDBJ whole genome shotgun (WGS) entry which is preliminary data.</text>
</comment>
<evidence type="ECO:0000313" key="1">
    <source>
        <dbReference type="EMBL" id="KAK3171654.1"/>
    </source>
</evidence>
<dbReference type="Proteomes" id="UP001276659">
    <property type="component" value="Unassembled WGS sequence"/>
</dbReference>
<sequence length="247" mass="25923">MAAKGLSKAEMPAASRKGGIIGLIFICAFVAQEGQSLISSLPGKKFDPWVVDYEDGQLGVRNAKNIFYNDVSPQLASQAIIRLKNQSQNALETPSGPPAWSDSFYNGRRAYVVCTEDQAVPPIGQQLMIQHSGVKWDVANIPTGHSPFLSQPGSLAAYIVAEVVKFQGGALNPNQMLSISNTTEIPLGSAESSEPASLPTAAAELSLALFSTVAVPSNLAAESGVASFFTGTELSNLTALLDLPADS</sequence>